<dbReference type="Pfam" id="PF00394">
    <property type="entry name" value="Cu-oxidase"/>
    <property type="match status" value="1"/>
</dbReference>
<dbReference type="InterPro" id="IPR045087">
    <property type="entry name" value="Cu-oxidase_fam"/>
</dbReference>
<keyword evidence="2" id="KW-0479">Metal-binding</keyword>
<comment type="similarity">
    <text evidence="1">Belongs to the multicopper oxidase family.</text>
</comment>
<dbReference type="PROSITE" id="PS50020">
    <property type="entry name" value="WW_DOMAIN_2"/>
    <property type="match status" value="1"/>
</dbReference>
<dbReference type="PANTHER" id="PTHR11709">
    <property type="entry name" value="MULTI-COPPER OXIDASE"/>
    <property type="match status" value="1"/>
</dbReference>
<dbReference type="InterPro" id="IPR011706">
    <property type="entry name" value="Cu-oxidase_C"/>
</dbReference>
<dbReference type="GO" id="GO:0016491">
    <property type="term" value="F:oxidoreductase activity"/>
    <property type="evidence" value="ECO:0007669"/>
    <property type="project" value="UniProtKB-KW"/>
</dbReference>
<keyword evidence="3" id="KW-0560">Oxidoreductase</keyword>
<evidence type="ECO:0000256" key="5">
    <source>
        <dbReference type="SAM" id="SignalP"/>
    </source>
</evidence>
<evidence type="ECO:0000259" key="6">
    <source>
        <dbReference type="PROSITE" id="PS50020"/>
    </source>
</evidence>
<dbReference type="Gene3D" id="2.60.40.420">
    <property type="entry name" value="Cupredoxins - blue copper proteins"/>
    <property type="match status" value="3"/>
</dbReference>
<feature type="chain" id="PRO_5042208893" description="WW domain-containing protein" evidence="5">
    <location>
        <begin position="20"/>
        <end position="619"/>
    </location>
</feature>
<reference evidence="7" key="2">
    <citation type="submission" date="2023-01" db="EMBL/GenBank/DDBJ databases">
        <authorList>
            <person name="Petersen C."/>
        </authorList>
    </citation>
    <scope>NUCLEOTIDE SEQUENCE</scope>
    <source>
        <strain evidence="7">IBT 17514</strain>
    </source>
</reference>
<dbReference type="InterPro" id="IPR001202">
    <property type="entry name" value="WW_dom"/>
</dbReference>
<keyword evidence="5" id="KW-0732">Signal</keyword>
<accession>A0AAD6HB53</accession>
<evidence type="ECO:0000256" key="2">
    <source>
        <dbReference type="ARBA" id="ARBA00022723"/>
    </source>
</evidence>
<dbReference type="Proteomes" id="UP001215712">
    <property type="component" value="Unassembled WGS sequence"/>
</dbReference>
<dbReference type="FunFam" id="2.60.40.420:FF:000021">
    <property type="entry name" value="Extracellular dihydrogeodin oxidase/laccase"/>
    <property type="match status" value="1"/>
</dbReference>
<evidence type="ECO:0000256" key="3">
    <source>
        <dbReference type="ARBA" id="ARBA00023002"/>
    </source>
</evidence>
<reference evidence="7" key="1">
    <citation type="journal article" date="2023" name="IMA Fungus">
        <title>Comparative genomic study of the Penicillium genus elucidates a diverse pangenome and 15 lateral gene transfer events.</title>
        <authorList>
            <person name="Petersen C."/>
            <person name="Sorensen T."/>
            <person name="Nielsen M.R."/>
            <person name="Sondergaard T.E."/>
            <person name="Sorensen J.L."/>
            <person name="Fitzpatrick D.A."/>
            <person name="Frisvad J.C."/>
            <person name="Nielsen K.L."/>
        </authorList>
    </citation>
    <scope>NUCLEOTIDE SEQUENCE</scope>
    <source>
        <strain evidence="7">IBT 17514</strain>
    </source>
</reference>
<dbReference type="CDD" id="cd13901">
    <property type="entry name" value="CuRO_3_MaLCC_like"/>
    <property type="match status" value="1"/>
</dbReference>
<feature type="domain" description="WW" evidence="6">
    <location>
        <begin position="410"/>
        <end position="451"/>
    </location>
</feature>
<gene>
    <name evidence="7" type="ORF">N7493_010925</name>
</gene>
<name>A0AAD6HB53_9EURO</name>
<evidence type="ECO:0000313" key="8">
    <source>
        <dbReference type="Proteomes" id="UP001215712"/>
    </source>
</evidence>
<evidence type="ECO:0000313" key="7">
    <source>
        <dbReference type="EMBL" id="KAJ5703787.1"/>
    </source>
</evidence>
<dbReference type="GO" id="GO:0005507">
    <property type="term" value="F:copper ion binding"/>
    <property type="evidence" value="ECO:0007669"/>
    <property type="project" value="InterPro"/>
</dbReference>
<feature type="signal peptide" evidence="5">
    <location>
        <begin position="1"/>
        <end position="19"/>
    </location>
</feature>
<keyword evidence="8" id="KW-1185">Reference proteome</keyword>
<proteinExistence type="inferred from homology"/>
<dbReference type="AlphaFoldDB" id="A0AAD6HB53"/>
<comment type="caution">
    <text evidence="7">The sequence shown here is derived from an EMBL/GenBank/DDBJ whole genome shotgun (WGS) entry which is preliminary data.</text>
</comment>
<dbReference type="PANTHER" id="PTHR11709:SF502">
    <property type="entry name" value="MULTICOPPER OXIDASE"/>
    <property type="match status" value="1"/>
</dbReference>
<dbReference type="InterPro" id="IPR008972">
    <property type="entry name" value="Cupredoxin"/>
</dbReference>
<evidence type="ECO:0000256" key="4">
    <source>
        <dbReference type="ARBA" id="ARBA00023008"/>
    </source>
</evidence>
<dbReference type="InterPro" id="IPR011707">
    <property type="entry name" value="Cu-oxidase-like_N"/>
</dbReference>
<protein>
    <recommendedName>
        <fullName evidence="6">WW domain-containing protein</fullName>
    </recommendedName>
</protein>
<organism evidence="7 8">
    <name type="scientific">Penicillium malachiteum</name>
    <dbReference type="NCBI Taxonomy" id="1324776"/>
    <lineage>
        <taxon>Eukaryota</taxon>
        <taxon>Fungi</taxon>
        <taxon>Dikarya</taxon>
        <taxon>Ascomycota</taxon>
        <taxon>Pezizomycotina</taxon>
        <taxon>Eurotiomycetes</taxon>
        <taxon>Eurotiomycetidae</taxon>
        <taxon>Eurotiales</taxon>
        <taxon>Aspergillaceae</taxon>
        <taxon>Penicillium</taxon>
    </lineage>
</organism>
<dbReference type="Pfam" id="PF07732">
    <property type="entry name" value="Cu-oxidase_3"/>
    <property type="match status" value="1"/>
</dbReference>
<dbReference type="SUPFAM" id="SSF49503">
    <property type="entry name" value="Cupredoxins"/>
    <property type="match status" value="3"/>
</dbReference>
<dbReference type="Pfam" id="PF07731">
    <property type="entry name" value="Cu-oxidase_2"/>
    <property type="match status" value="1"/>
</dbReference>
<dbReference type="EMBL" id="JAQJAN010000020">
    <property type="protein sequence ID" value="KAJ5703787.1"/>
    <property type="molecule type" value="Genomic_DNA"/>
</dbReference>
<keyword evidence="4" id="KW-0186">Copper</keyword>
<evidence type="ECO:0000256" key="1">
    <source>
        <dbReference type="ARBA" id="ARBA00010609"/>
    </source>
</evidence>
<sequence length="619" mass="69130">MKPLLSIYFLFLLLVYGNAYPQDSPTFPTLTPSLLGPSATNTSTSTPSTSTQSATICTPTNTANDRKSWCGNFDINTDYEDYVPNTGVTREYWLSIEEHMASLDGRNERLVMTVNGTVPGPTIFANWGDDVIVHVFNNLTQSKNGSSIHFHGIRQNYTNPSDGVVSLTQCPIAPSKDMTYKWKATQYGSSWYHSHIGLQAWEGVFGGIVINGPASANYDEDKGALFLNDWLNQTVDSLYFSERLNGPLFRDIGDGLINGTEGKIQDNGTVAGRFPQISVTQGKSYRLRLINAAINSHYTFQIDLHKLTVIAVDFVPIVPYTADNIQIGMGQRYDVIFTADKDDIADSFWIQAKSMQCSQNLDDNTTAILTYKETDKLPAVRLNSTIPSGQLCKDELLTNLTPCVGKPVPPPTDASWNMNLTSQVHQKDNISFFYWYLNHTSMHVQWENPVLRQIYQGQSLNTTIGPFNDSDQNSFFTGPNLISLLDKNEWVYLQIISATGPGDHPIHLHGHDFYILAQSNSTQPSGAINFTNPPRRDTALLPNGGSLMIAFKTDNPGVWLMHCHIGWHVEEGFALHFLELEHEIKGLIDYDDMNRVCDDWNSYTTTNNVNETLMFDSGV</sequence>
<dbReference type="InterPro" id="IPR001117">
    <property type="entry name" value="Cu-oxidase_2nd"/>
</dbReference>
<dbReference type="FunFam" id="2.60.40.420:FF:000045">
    <property type="entry name" value="Laccase 2"/>
    <property type="match status" value="1"/>
</dbReference>